<feature type="transmembrane region" description="Helical" evidence="7">
    <location>
        <begin position="339"/>
        <end position="360"/>
    </location>
</feature>
<dbReference type="Proteomes" id="UP001497382">
    <property type="component" value="Unassembled WGS sequence"/>
</dbReference>
<dbReference type="InterPro" id="IPR002657">
    <property type="entry name" value="BilAc:Na_symport/Acr3"/>
</dbReference>
<evidence type="ECO:0000256" key="2">
    <source>
        <dbReference type="ARBA" id="ARBA00006528"/>
    </source>
</evidence>
<dbReference type="InterPro" id="IPR004710">
    <property type="entry name" value="Bilac:Na_transpt"/>
</dbReference>
<feature type="transmembrane region" description="Helical" evidence="7">
    <location>
        <begin position="206"/>
        <end position="228"/>
    </location>
</feature>
<gene>
    <name evidence="9" type="ORF">LARSCL_LOCUS7377</name>
</gene>
<reference evidence="9 10" key="1">
    <citation type="submission" date="2024-04" db="EMBL/GenBank/DDBJ databases">
        <authorList>
            <person name="Rising A."/>
            <person name="Reimegard J."/>
            <person name="Sonavane S."/>
            <person name="Akerstrom W."/>
            <person name="Nylinder S."/>
            <person name="Hedman E."/>
            <person name="Kallberg Y."/>
        </authorList>
    </citation>
    <scope>NUCLEOTIDE SEQUENCE [LARGE SCALE GENOMIC DNA]</scope>
</reference>
<evidence type="ECO:0000313" key="9">
    <source>
        <dbReference type="EMBL" id="CAL1274278.1"/>
    </source>
</evidence>
<protein>
    <recommendedName>
        <fullName evidence="11">P3 protein</fullName>
    </recommendedName>
</protein>
<evidence type="ECO:0000256" key="5">
    <source>
        <dbReference type="ARBA" id="ARBA00022989"/>
    </source>
</evidence>
<dbReference type="InterPro" id="IPR038770">
    <property type="entry name" value="Na+/solute_symporter_sf"/>
</dbReference>
<feature type="chain" id="PRO_5043740867" description="P3 protein" evidence="8">
    <location>
        <begin position="18"/>
        <end position="504"/>
    </location>
</feature>
<feature type="signal peptide" evidence="8">
    <location>
        <begin position="1"/>
        <end position="17"/>
    </location>
</feature>
<keyword evidence="4" id="KW-0813">Transport</keyword>
<organism evidence="9 10">
    <name type="scientific">Larinioides sclopetarius</name>
    <dbReference type="NCBI Taxonomy" id="280406"/>
    <lineage>
        <taxon>Eukaryota</taxon>
        <taxon>Metazoa</taxon>
        <taxon>Ecdysozoa</taxon>
        <taxon>Arthropoda</taxon>
        <taxon>Chelicerata</taxon>
        <taxon>Arachnida</taxon>
        <taxon>Araneae</taxon>
        <taxon>Araneomorphae</taxon>
        <taxon>Entelegynae</taxon>
        <taxon>Araneoidea</taxon>
        <taxon>Araneidae</taxon>
        <taxon>Larinioides</taxon>
    </lineage>
</organism>
<name>A0AAV1ZQZ9_9ARAC</name>
<feature type="transmembrane region" description="Helical" evidence="7">
    <location>
        <begin position="166"/>
        <end position="185"/>
    </location>
</feature>
<evidence type="ECO:0000256" key="8">
    <source>
        <dbReference type="SAM" id="SignalP"/>
    </source>
</evidence>
<dbReference type="GO" id="GO:0015293">
    <property type="term" value="F:symporter activity"/>
    <property type="evidence" value="ECO:0007669"/>
    <property type="project" value="UniProtKB-KW"/>
</dbReference>
<dbReference type="AlphaFoldDB" id="A0AAV1ZQZ9"/>
<feature type="transmembrane region" description="Helical" evidence="7">
    <location>
        <begin position="366"/>
        <end position="386"/>
    </location>
</feature>
<dbReference type="Gene3D" id="1.20.1530.20">
    <property type="match status" value="1"/>
</dbReference>
<keyword evidence="8" id="KW-0732">Signal</keyword>
<dbReference type="PANTHER" id="PTHR10361:SF28">
    <property type="entry name" value="P3 PROTEIN-RELATED"/>
    <property type="match status" value="1"/>
</dbReference>
<keyword evidence="10" id="KW-1185">Reference proteome</keyword>
<comment type="subcellular location">
    <subcellularLocation>
        <location evidence="1">Membrane</location>
        <topology evidence="1">Multi-pass membrane protein</topology>
    </subcellularLocation>
</comment>
<keyword evidence="3 7" id="KW-0812">Transmembrane</keyword>
<evidence type="ECO:0000313" key="10">
    <source>
        <dbReference type="Proteomes" id="UP001497382"/>
    </source>
</evidence>
<keyword evidence="5 7" id="KW-1133">Transmembrane helix</keyword>
<evidence type="ECO:0000256" key="7">
    <source>
        <dbReference type="SAM" id="Phobius"/>
    </source>
</evidence>
<dbReference type="Pfam" id="PF01758">
    <property type="entry name" value="SBF"/>
    <property type="match status" value="1"/>
</dbReference>
<feature type="transmembrane region" description="Helical" evidence="7">
    <location>
        <begin position="296"/>
        <end position="319"/>
    </location>
</feature>
<comment type="caution">
    <text evidence="9">The sequence shown here is derived from an EMBL/GenBank/DDBJ whole genome shotgun (WGS) entry which is preliminary data.</text>
</comment>
<keyword evidence="4" id="KW-0769">Symport</keyword>
<evidence type="ECO:0000256" key="6">
    <source>
        <dbReference type="ARBA" id="ARBA00023136"/>
    </source>
</evidence>
<dbReference type="PANTHER" id="PTHR10361">
    <property type="entry name" value="SODIUM-BILE ACID COTRANSPORTER"/>
    <property type="match status" value="1"/>
</dbReference>
<feature type="transmembrane region" description="Helical" evidence="7">
    <location>
        <begin position="428"/>
        <end position="445"/>
    </location>
</feature>
<keyword evidence="6 7" id="KW-0472">Membrane</keyword>
<proteinExistence type="inferred from homology"/>
<accession>A0AAV1ZQZ9</accession>
<evidence type="ECO:0000256" key="3">
    <source>
        <dbReference type="ARBA" id="ARBA00022692"/>
    </source>
</evidence>
<feature type="transmembrane region" description="Helical" evidence="7">
    <location>
        <begin position="234"/>
        <end position="256"/>
    </location>
</feature>
<dbReference type="EMBL" id="CAXIEN010000076">
    <property type="protein sequence ID" value="CAL1274278.1"/>
    <property type="molecule type" value="Genomic_DNA"/>
</dbReference>
<feature type="transmembrane region" description="Helical" evidence="7">
    <location>
        <begin position="393"/>
        <end position="416"/>
    </location>
</feature>
<evidence type="ECO:0000256" key="1">
    <source>
        <dbReference type="ARBA" id="ARBA00004141"/>
    </source>
</evidence>
<feature type="transmembrane region" description="Helical" evidence="7">
    <location>
        <begin position="268"/>
        <end position="290"/>
    </location>
</feature>
<comment type="similarity">
    <text evidence="2">Belongs to the bile acid:sodium symporter (BASS) (TC 2.A.28) family.</text>
</comment>
<evidence type="ECO:0000256" key="4">
    <source>
        <dbReference type="ARBA" id="ARBA00022847"/>
    </source>
</evidence>
<evidence type="ECO:0008006" key="11">
    <source>
        <dbReference type="Google" id="ProtNLM"/>
    </source>
</evidence>
<sequence length="504" mass="55727">MVNQILLCIFLFVYVHGSAEDAIYQTMTVHSLPRIDFFPKELNAVIEEEIKHVSFGISWENSTDQVLIKSLQDSRGDYHVSMISEDANILEIVNFSYPQCIQAEHEPKNFSFTVKGIFLGYTKLRVSLREAVKGCEAFKGNGTLSSPLEQTRDFELPASVIRPPSFLAKIVTSSVTALVAFNFINMGVELDMKCIAKVLKKPIGPAIGYVCQFLFMPLASFGIGMLLLDDNSLRLGLFILGCSPGGSMSNFWTLLFDGDVNLSVTMTFISTIAAMAMMPLWIFTLGAPLFRNSEATIPYINLVGSLLLLTFPVGIGLLIQQYSPRLSKISQKIFKPLTLICVFVSIGVGLYANTFIFKLFTWQMVLAGISIAWGGYCFGAFIAWLFRLEKSQIIAVSIETAFQNPAVAYVTLLLSLPQPEADLASVPLAVQLLLTGLPMWVLLILTRVYKKMKVCCEEDGIVEKPETDTVHKVYLAVNTNPPENGETVALEPRSTKVSTVRLSS</sequence>
<dbReference type="GO" id="GO:0016020">
    <property type="term" value="C:membrane"/>
    <property type="evidence" value="ECO:0007669"/>
    <property type="project" value="UniProtKB-SubCell"/>
</dbReference>